<dbReference type="InterPro" id="IPR010982">
    <property type="entry name" value="Lambda_DNA-bd_dom_sf"/>
</dbReference>
<keyword evidence="2" id="KW-0238">DNA-binding</keyword>
<dbReference type="EMBL" id="CP043641">
    <property type="protein sequence ID" value="QNE36017.1"/>
    <property type="molecule type" value="Genomic_DNA"/>
</dbReference>
<dbReference type="Pfam" id="PF13377">
    <property type="entry name" value="Peripla_BP_3"/>
    <property type="match status" value="1"/>
</dbReference>
<evidence type="ECO:0000313" key="5">
    <source>
        <dbReference type="EMBL" id="QNE36017.1"/>
    </source>
</evidence>
<dbReference type="PANTHER" id="PTHR30146">
    <property type="entry name" value="LACI-RELATED TRANSCRIPTIONAL REPRESSOR"/>
    <property type="match status" value="1"/>
</dbReference>
<dbReference type="Gene3D" id="1.10.260.40">
    <property type="entry name" value="lambda repressor-like DNA-binding domains"/>
    <property type="match status" value="1"/>
</dbReference>
<dbReference type="GO" id="GO:0000976">
    <property type="term" value="F:transcription cis-regulatory region binding"/>
    <property type="evidence" value="ECO:0007669"/>
    <property type="project" value="TreeGrafter"/>
</dbReference>
<sequence length="336" mass="35676">MASASVKDVAALAQVSVGTVSNVLNRPEIVSAETVERVHRAMEKLSYVRNEAARQLRLGHSQAIGLISLSGANPFFTDVATAAENAAADAGYSVIVGNSTERQDRESGYLNLFEELRVRGVLLAPVGDAAARLRRMRDRGIPAVLVDRVSSDSTFSSVSVDDVAGGAMAATHLIETGRTRIAFVGGPMAIQQVADRLAGARSVVERHPGVTLEVVDVDALNVLEGRRAGQAIADRAPGDRPDAVFAANDLLAIGLLQTLFIDGTLAVPDDIALIGYDDIQFAGASVVPLTSIRQPSHLIGETAVQILLEEADDPELEARRVLYQPELVVRASTTRR</sequence>
<reference evidence="6" key="1">
    <citation type="submission" date="2019-09" db="EMBL/GenBank/DDBJ databases">
        <title>Antimicrobial potential of Antarctic Bacteria.</title>
        <authorList>
            <person name="Benaud N."/>
            <person name="Edwards R.J."/>
            <person name="Ferrari B.C."/>
        </authorList>
    </citation>
    <scope>NUCLEOTIDE SEQUENCE [LARGE SCALE GENOMIC DNA]</scope>
    <source>
        <strain evidence="6">INR9</strain>
    </source>
</reference>
<evidence type="ECO:0000259" key="4">
    <source>
        <dbReference type="PROSITE" id="PS50932"/>
    </source>
</evidence>
<dbReference type="KEGG" id="lse:F1C12_13370"/>
<dbReference type="SUPFAM" id="SSF53822">
    <property type="entry name" value="Periplasmic binding protein-like I"/>
    <property type="match status" value="1"/>
</dbReference>
<dbReference type="RefSeq" id="WP_185275450.1">
    <property type="nucleotide sequence ID" value="NZ_CP043641.1"/>
</dbReference>
<organism evidence="5 6">
    <name type="scientific">Leifsonia shinshuensis</name>
    <dbReference type="NCBI Taxonomy" id="150026"/>
    <lineage>
        <taxon>Bacteria</taxon>
        <taxon>Bacillati</taxon>
        <taxon>Actinomycetota</taxon>
        <taxon>Actinomycetes</taxon>
        <taxon>Micrococcales</taxon>
        <taxon>Microbacteriaceae</taxon>
        <taxon>Leifsonia</taxon>
    </lineage>
</organism>
<dbReference type="SUPFAM" id="SSF47413">
    <property type="entry name" value="lambda repressor-like DNA-binding domains"/>
    <property type="match status" value="1"/>
</dbReference>
<dbReference type="SMART" id="SM00354">
    <property type="entry name" value="HTH_LACI"/>
    <property type="match status" value="1"/>
</dbReference>
<evidence type="ECO:0000256" key="1">
    <source>
        <dbReference type="ARBA" id="ARBA00023015"/>
    </source>
</evidence>
<keyword evidence="1" id="KW-0805">Transcription regulation</keyword>
<dbReference type="PROSITE" id="PS50932">
    <property type="entry name" value="HTH_LACI_2"/>
    <property type="match status" value="1"/>
</dbReference>
<accession>A0A7G6YC02</accession>
<dbReference type="PANTHER" id="PTHR30146:SF109">
    <property type="entry name" value="HTH-TYPE TRANSCRIPTIONAL REGULATOR GALS"/>
    <property type="match status" value="1"/>
</dbReference>
<evidence type="ECO:0000313" key="6">
    <source>
        <dbReference type="Proteomes" id="UP000515511"/>
    </source>
</evidence>
<dbReference type="InterPro" id="IPR028082">
    <property type="entry name" value="Peripla_BP_I"/>
</dbReference>
<keyword evidence="3" id="KW-0804">Transcription</keyword>
<dbReference type="PROSITE" id="PS00356">
    <property type="entry name" value="HTH_LACI_1"/>
    <property type="match status" value="1"/>
</dbReference>
<protein>
    <submittedName>
        <fullName evidence="5">LacI family transcriptional regulator</fullName>
    </submittedName>
</protein>
<proteinExistence type="predicted"/>
<dbReference type="InterPro" id="IPR046335">
    <property type="entry name" value="LacI/GalR-like_sensor"/>
</dbReference>
<evidence type="ECO:0000256" key="3">
    <source>
        <dbReference type="ARBA" id="ARBA00023163"/>
    </source>
</evidence>
<dbReference type="Gene3D" id="3.40.50.2300">
    <property type="match status" value="2"/>
</dbReference>
<dbReference type="Pfam" id="PF00356">
    <property type="entry name" value="LacI"/>
    <property type="match status" value="1"/>
</dbReference>
<gene>
    <name evidence="5" type="ORF">F1C12_13370</name>
</gene>
<dbReference type="CDD" id="cd01392">
    <property type="entry name" value="HTH_LacI"/>
    <property type="match status" value="1"/>
</dbReference>
<name>A0A7G6YC02_9MICO</name>
<dbReference type="InterPro" id="IPR000843">
    <property type="entry name" value="HTH_LacI"/>
</dbReference>
<evidence type="ECO:0000256" key="2">
    <source>
        <dbReference type="ARBA" id="ARBA00023125"/>
    </source>
</evidence>
<feature type="domain" description="HTH lacI-type" evidence="4">
    <location>
        <begin position="4"/>
        <end position="58"/>
    </location>
</feature>
<dbReference type="Proteomes" id="UP000515511">
    <property type="component" value="Chromosome"/>
</dbReference>
<dbReference type="GO" id="GO:0003700">
    <property type="term" value="F:DNA-binding transcription factor activity"/>
    <property type="evidence" value="ECO:0007669"/>
    <property type="project" value="TreeGrafter"/>
</dbReference>
<dbReference type="AlphaFoldDB" id="A0A7G6YC02"/>